<protein>
    <recommendedName>
        <fullName evidence="5">Extracellular protein</fullName>
    </recommendedName>
</protein>
<dbReference type="Proteomes" id="UP001175261">
    <property type="component" value="Unassembled WGS sequence"/>
</dbReference>
<keyword evidence="4" id="KW-1185">Reference proteome</keyword>
<feature type="signal peptide" evidence="2">
    <location>
        <begin position="1"/>
        <end position="19"/>
    </location>
</feature>
<dbReference type="PANTHER" id="PTHR36182">
    <property type="entry name" value="PROTEIN, PUTATIVE (AFU_ORTHOLOGUE AFUA_6G10930)-RELATED"/>
    <property type="match status" value="1"/>
</dbReference>
<dbReference type="EMBL" id="JAPDFR010000005">
    <property type="protein sequence ID" value="KAK0386585.1"/>
    <property type="molecule type" value="Genomic_DNA"/>
</dbReference>
<proteinExistence type="predicted"/>
<accession>A0AA39L7A1</accession>
<dbReference type="Gene3D" id="2.70.50.70">
    <property type="match status" value="1"/>
</dbReference>
<evidence type="ECO:0000313" key="4">
    <source>
        <dbReference type="Proteomes" id="UP001175261"/>
    </source>
</evidence>
<evidence type="ECO:0000256" key="2">
    <source>
        <dbReference type="SAM" id="SignalP"/>
    </source>
</evidence>
<feature type="compositionally biased region" description="Low complexity" evidence="1">
    <location>
        <begin position="237"/>
        <end position="248"/>
    </location>
</feature>
<evidence type="ECO:0000313" key="3">
    <source>
        <dbReference type="EMBL" id="KAK0386585.1"/>
    </source>
</evidence>
<feature type="compositionally biased region" description="Gly residues" evidence="1">
    <location>
        <begin position="222"/>
        <end position="236"/>
    </location>
</feature>
<reference evidence="3" key="1">
    <citation type="submission" date="2022-10" db="EMBL/GenBank/DDBJ databases">
        <title>Determination and structural analysis of whole genome sequence of Sarocladium strictum F4-1.</title>
        <authorList>
            <person name="Hu L."/>
            <person name="Jiang Y."/>
        </authorList>
    </citation>
    <scope>NUCLEOTIDE SEQUENCE</scope>
    <source>
        <strain evidence="3">F4-1</strain>
    </source>
</reference>
<sequence>MKHSAILAFLGLGATLASAHMEMIEPPPFRSKVNTHATQKDFDMTSPLAGDGSNFPCKGYISDFGTPAGASVATYSPGQSYKFTISGGASHNGGSCQASLSYDKGKTWTVIHSYIGNCPLQGESSFDFTIPADTPSGEAIFSWSWFNKVGNREMYQNCAAVTIGGGKSKRAASESFKSRPAMFVANLGNGCGTIEGKDLVFPDPGPDVTSDSTATAPPTGSCSGGPGGGSSGGSDGGIPTDGAGAGAPPAQPTPEKPSATIPGGVFITSPQPQQPEQPPSTEEPPATPAPTPGNGSGAAGAMPQGQACTNEGDWNCVGGSQFQRCASGQWSALIPMAAGTTCQEGISSTFGLAKERRNRALRFARSLRF</sequence>
<dbReference type="PANTHER" id="PTHR36182:SF1">
    <property type="entry name" value="PROTEIN, PUTATIVE (AFU_ORTHOLOGUE AFUA_6G10930)-RELATED"/>
    <property type="match status" value="1"/>
</dbReference>
<comment type="caution">
    <text evidence="3">The sequence shown here is derived from an EMBL/GenBank/DDBJ whole genome shotgun (WGS) entry which is preliminary data.</text>
</comment>
<keyword evidence="2" id="KW-0732">Signal</keyword>
<dbReference type="AlphaFoldDB" id="A0AA39L7A1"/>
<name>A0AA39L7A1_SARSR</name>
<evidence type="ECO:0000256" key="1">
    <source>
        <dbReference type="SAM" id="MobiDB-lite"/>
    </source>
</evidence>
<gene>
    <name evidence="3" type="ORF">NLU13_6420</name>
</gene>
<feature type="chain" id="PRO_5041265637" description="Extracellular protein" evidence="2">
    <location>
        <begin position="20"/>
        <end position="369"/>
    </location>
</feature>
<feature type="compositionally biased region" description="Pro residues" evidence="1">
    <location>
        <begin position="272"/>
        <end position="291"/>
    </location>
</feature>
<organism evidence="3 4">
    <name type="scientific">Sarocladium strictum</name>
    <name type="common">Black bundle disease fungus</name>
    <name type="synonym">Acremonium strictum</name>
    <dbReference type="NCBI Taxonomy" id="5046"/>
    <lineage>
        <taxon>Eukaryota</taxon>
        <taxon>Fungi</taxon>
        <taxon>Dikarya</taxon>
        <taxon>Ascomycota</taxon>
        <taxon>Pezizomycotina</taxon>
        <taxon>Sordariomycetes</taxon>
        <taxon>Hypocreomycetidae</taxon>
        <taxon>Hypocreales</taxon>
        <taxon>Sarocladiaceae</taxon>
        <taxon>Sarocladium</taxon>
    </lineage>
</organism>
<evidence type="ECO:0008006" key="5">
    <source>
        <dbReference type="Google" id="ProtNLM"/>
    </source>
</evidence>
<feature type="region of interest" description="Disordered" evidence="1">
    <location>
        <begin position="197"/>
        <end position="306"/>
    </location>
</feature>